<name>A0A0G9MKQ5_9SPHN</name>
<evidence type="ECO:0000256" key="1">
    <source>
        <dbReference type="ARBA" id="ARBA00004141"/>
    </source>
</evidence>
<dbReference type="GO" id="GO:0005886">
    <property type="term" value="C:plasma membrane"/>
    <property type="evidence" value="ECO:0007669"/>
    <property type="project" value="TreeGrafter"/>
</dbReference>
<gene>
    <name evidence="6" type="ORF">AAW01_06745</name>
</gene>
<proteinExistence type="predicted"/>
<dbReference type="Gene3D" id="2.40.50.140">
    <property type="entry name" value="Nucleic acid-binding proteins"/>
    <property type="match status" value="1"/>
</dbReference>
<keyword evidence="3" id="KW-1133">Transmembrane helix</keyword>
<evidence type="ECO:0000256" key="4">
    <source>
        <dbReference type="ARBA" id="ARBA00023136"/>
    </source>
</evidence>
<dbReference type="RefSeq" id="WP_047006663.1">
    <property type="nucleotide sequence ID" value="NZ_CP018097.1"/>
</dbReference>
<protein>
    <submittedName>
        <fullName evidence="6">Membrane protein</fullName>
    </submittedName>
</protein>
<dbReference type="PANTHER" id="PTHR33507">
    <property type="entry name" value="INNER MEMBRANE PROTEIN YBBJ"/>
    <property type="match status" value="1"/>
</dbReference>
<keyword evidence="2" id="KW-0812">Transmembrane</keyword>
<dbReference type="Pfam" id="PF01957">
    <property type="entry name" value="NfeD"/>
    <property type="match status" value="1"/>
</dbReference>
<evidence type="ECO:0000256" key="3">
    <source>
        <dbReference type="ARBA" id="ARBA00022989"/>
    </source>
</evidence>
<dbReference type="PANTHER" id="PTHR33507:SF3">
    <property type="entry name" value="INNER MEMBRANE PROTEIN YBBJ"/>
    <property type="match status" value="1"/>
</dbReference>
<dbReference type="KEGG" id="egn:BMF35_a0344"/>
<comment type="caution">
    <text evidence="6">The sequence shown here is derived from an EMBL/GenBank/DDBJ whole genome shotgun (WGS) entry which is preliminary data.</text>
</comment>
<dbReference type="InterPro" id="IPR012340">
    <property type="entry name" value="NA-bd_OB-fold"/>
</dbReference>
<dbReference type="InterPro" id="IPR052165">
    <property type="entry name" value="Membrane_assoc_protease"/>
</dbReference>
<keyword evidence="7" id="KW-1185">Reference proteome</keyword>
<dbReference type="EMBL" id="LBHC01000002">
    <property type="protein sequence ID" value="KLE31311.1"/>
    <property type="molecule type" value="Genomic_DNA"/>
</dbReference>
<keyword evidence="4" id="KW-0472">Membrane</keyword>
<evidence type="ECO:0000259" key="5">
    <source>
        <dbReference type="Pfam" id="PF01957"/>
    </source>
</evidence>
<evidence type="ECO:0000256" key="2">
    <source>
        <dbReference type="ARBA" id="ARBA00022692"/>
    </source>
</evidence>
<feature type="domain" description="NfeD-like C-terminal" evidence="5">
    <location>
        <begin position="93"/>
        <end position="146"/>
    </location>
</feature>
<sequence>MDWLSDVDHHFFWLALGFFLAAAEILVPGVFLIWLAGAAVITGIIAWGTPIGIPLQIALFAVLAILALFSGKRYVRDNPIVEADPKMNRRGARLAGETAIVVVPIDGGSGRVKHGDSEWIARGPDAALGERVRITGTDGAILLVEKVEPRATRQSITASE</sequence>
<dbReference type="OrthoDB" id="9810336at2"/>
<dbReference type="SUPFAM" id="SSF141322">
    <property type="entry name" value="NfeD domain-like"/>
    <property type="match status" value="1"/>
</dbReference>
<evidence type="ECO:0000313" key="6">
    <source>
        <dbReference type="EMBL" id="KLE31311.1"/>
    </source>
</evidence>
<comment type="subcellular location">
    <subcellularLocation>
        <location evidence="1">Membrane</location>
        <topology evidence="1">Multi-pass membrane protein</topology>
    </subcellularLocation>
</comment>
<dbReference type="STRING" id="502682.BMF35_a0344"/>
<dbReference type="Proteomes" id="UP000053070">
    <property type="component" value="Unassembled WGS sequence"/>
</dbReference>
<evidence type="ECO:0000313" key="7">
    <source>
        <dbReference type="Proteomes" id="UP000053070"/>
    </source>
</evidence>
<dbReference type="InterPro" id="IPR002810">
    <property type="entry name" value="NfeD-like_C"/>
</dbReference>
<accession>A0A0G9MKQ5</accession>
<reference evidence="6 7" key="1">
    <citation type="submission" date="2015-04" db="EMBL/GenBank/DDBJ databases">
        <title>The draft genome sequence of Erythrobacr gangjinensis K7-2.</title>
        <authorList>
            <person name="Zhuang L."/>
            <person name="Liu Y."/>
            <person name="Shao Z."/>
        </authorList>
    </citation>
    <scope>NUCLEOTIDE SEQUENCE [LARGE SCALE GENOMIC DNA]</scope>
    <source>
        <strain evidence="6 7">K7-2</strain>
    </source>
</reference>
<dbReference type="PATRIC" id="fig|502682.8.peg.1373"/>
<organism evidence="6 7">
    <name type="scientific">Aurantiacibacter gangjinensis</name>
    <dbReference type="NCBI Taxonomy" id="502682"/>
    <lineage>
        <taxon>Bacteria</taxon>
        <taxon>Pseudomonadati</taxon>
        <taxon>Pseudomonadota</taxon>
        <taxon>Alphaproteobacteria</taxon>
        <taxon>Sphingomonadales</taxon>
        <taxon>Erythrobacteraceae</taxon>
        <taxon>Aurantiacibacter</taxon>
    </lineage>
</organism>
<dbReference type="AlphaFoldDB" id="A0A0G9MKQ5"/>